<dbReference type="EC" id="2.-.-.-" evidence="2"/>
<evidence type="ECO:0000313" key="2">
    <source>
        <dbReference type="EMBL" id="MDJ1504552.1"/>
    </source>
</evidence>
<protein>
    <submittedName>
        <fullName evidence="2">GNAT family protein</fullName>
        <ecNumber evidence="2">2.-.-.-</ecNumber>
    </submittedName>
</protein>
<dbReference type="AlphaFoldDB" id="A0AAE3RAL2"/>
<dbReference type="InterPro" id="IPR051531">
    <property type="entry name" value="N-acetyltransferase"/>
</dbReference>
<dbReference type="Gene3D" id="3.40.630.30">
    <property type="match status" value="1"/>
</dbReference>
<organism evidence="2 3">
    <name type="scientific">Xanthocytophaga agilis</name>
    <dbReference type="NCBI Taxonomy" id="3048010"/>
    <lineage>
        <taxon>Bacteria</taxon>
        <taxon>Pseudomonadati</taxon>
        <taxon>Bacteroidota</taxon>
        <taxon>Cytophagia</taxon>
        <taxon>Cytophagales</taxon>
        <taxon>Rhodocytophagaceae</taxon>
        <taxon>Xanthocytophaga</taxon>
    </lineage>
</organism>
<accession>A0AAE3RAL2</accession>
<feature type="domain" description="N-acetyltransferase" evidence="1">
    <location>
        <begin position="9"/>
        <end position="170"/>
    </location>
</feature>
<sequence>MTSIKTERLELIPFSEEHYQAIFVNDNHKLGKLLGCEPPESWTEYDDAKEALPILYQFFLDLNGDWRWGSFFIKYENQLAGNCGFKGKPDTKNCVEIGYEIHPNFQNKGLATEAACALVKIALEAGVKMVKAHTFELANASAHVLQKAGFHSVGPVHDPDEGLVWAWSLHNSTK</sequence>
<gene>
    <name evidence="2" type="ORF">QNI22_28080</name>
</gene>
<dbReference type="PANTHER" id="PTHR43792:SF13">
    <property type="entry name" value="ACETYLTRANSFERASE"/>
    <property type="match status" value="1"/>
</dbReference>
<dbReference type="PROSITE" id="PS51186">
    <property type="entry name" value="GNAT"/>
    <property type="match status" value="1"/>
</dbReference>
<dbReference type="CDD" id="cd04301">
    <property type="entry name" value="NAT_SF"/>
    <property type="match status" value="1"/>
</dbReference>
<keyword evidence="3" id="KW-1185">Reference proteome</keyword>
<dbReference type="InterPro" id="IPR016181">
    <property type="entry name" value="Acyl_CoA_acyltransferase"/>
</dbReference>
<dbReference type="Proteomes" id="UP001232063">
    <property type="component" value="Unassembled WGS sequence"/>
</dbReference>
<name>A0AAE3RAL2_9BACT</name>
<dbReference type="PANTHER" id="PTHR43792">
    <property type="entry name" value="GNAT FAMILY, PUTATIVE (AFU_ORTHOLOGUE AFUA_3G00765)-RELATED-RELATED"/>
    <property type="match status" value="1"/>
</dbReference>
<evidence type="ECO:0000313" key="3">
    <source>
        <dbReference type="Proteomes" id="UP001232063"/>
    </source>
</evidence>
<dbReference type="EMBL" id="JASJOU010000012">
    <property type="protein sequence ID" value="MDJ1504552.1"/>
    <property type="molecule type" value="Genomic_DNA"/>
</dbReference>
<dbReference type="Pfam" id="PF13302">
    <property type="entry name" value="Acetyltransf_3"/>
    <property type="match status" value="1"/>
</dbReference>
<keyword evidence="2" id="KW-0808">Transferase</keyword>
<dbReference type="RefSeq" id="WP_314515947.1">
    <property type="nucleotide sequence ID" value="NZ_JASJOU010000012.1"/>
</dbReference>
<comment type="caution">
    <text evidence="2">The sequence shown here is derived from an EMBL/GenBank/DDBJ whole genome shotgun (WGS) entry which is preliminary data.</text>
</comment>
<proteinExistence type="predicted"/>
<dbReference type="InterPro" id="IPR000182">
    <property type="entry name" value="GNAT_dom"/>
</dbReference>
<evidence type="ECO:0000259" key="1">
    <source>
        <dbReference type="PROSITE" id="PS51186"/>
    </source>
</evidence>
<dbReference type="SUPFAM" id="SSF55729">
    <property type="entry name" value="Acyl-CoA N-acyltransferases (Nat)"/>
    <property type="match status" value="1"/>
</dbReference>
<dbReference type="GO" id="GO:0016747">
    <property type="term" value="F:acyltransferase activity, transferring groups other than amino-acyl groups"/>
    <property type="evidence" value="ECO:0007669"/>
    <property type="project" value="InterPro"/>
</dbReference>
<reference evidence="2" key="1">
    <citation type="submission" date="2023-05" db="EMBL/GenBank/DDBJ databases">
        <authorList>
            <person name="Zhang X."/>
        </authorList>
    </citation>
    <scope>NUCLEOTIDE SEQUENCE</scope>
    <source>
        <strain evidence="2">BD1B2-1</strain>
    </source>
</reference>